<dbReference type="Proteomes" id="UP000823674">
    <property type="component" value="Chromosome A08"/>
</dbReference>
<protein>
    <recommendedName>
        <fullName evidence="3">Reverse transcriptase zinc-binding domain-containing protein</fullName>
    </recommendedName>
</protein>
<keyword evidence="2" id="KW-1185">Reference proteome</keyword>
<proteinExistence type="predicted"/>
<reference evidence="1 2" key="1">
    <citation type="submission" date="2021-03" db="EMBL/GenBank/DDBJ databases">
        <authorList>
            <person name="King G.J."/>
            <person name="Bancroft I."/>
            <person name="Baten A."/>
            <person name="Bloomfield J."/>
            <person name="Borpatragohain P."/>
            <person name="He Z."/>
            <person name="Irish N."/>
            <person name="Irwin J."/>
            <person name="Liu K."/>
            <person name="Mauleon R.P."/>
            <person name="Moore J."/>
            <person name="Morris R."/>
            <person name="Ostergaard L."/>
            <person name="Wang B."/>
            <person name="Wells R."/>
        </authorList>
    </citation>
    <scope>NUCLEOTIDE SEQUENCE [LARGE SCALE GENOMIC DNA]</scope>
    <source>
        <strain evidence="1">R-o-18</strain>
        <tissue evidence="1">Leaf</tissue>
    </source>
</reference>
<evidence type="ECO:0000313" key="2">
    <source>
        <dbReference type="Proteomes" id="UP000823674"/>
    </source>
</evidence>
<evidence type="ECO:0000313" key="1">
    <source>
        <dbReference type="EMBL" id="KAG5387749.1"/>
    </source>
</evidence>
<gene>
    <name evidence="1" type="primary">A08p001060.1_BraROA</name>
    <name evidence="1" type="ORF">IGI04_029290</name>
</gene>
<name>A0ABQ7LQN5_BRACM</name>
<sequence length="204" mass="22890">MLVSDLIVSESADWNVEKIKLYLPQYEDLIMKLVPSACDMSDNLVWLPENSGNYTTKTGYALAKINVAENRDAFNWHQCGEIETTIHAMFLCPFVKNVWEKVFVLLVPEVLGKTMKHALEWQDSTANTKPPTFLPKYFSTIVTQTQSHENAILYFSDASWNSSSCAGEMCRIRSDSTDTSFMQGSTSHTIVASTLVAEALTSRT</sequence>
<evidence type="ECO:0008006" key="3">
    <source>
        <dbReference type="Google" id="ProtNLM"/>
    </source>
</evidence>
<dbReference type="EMBL" id="JADBGQ010000007">
    <property type="protein sequence ID" value="KAG5387749.1"/>
    <property type="molecule type" value="Genomic_DNA"/>
</dbReference>
<organism evidence="1 2">
    <name type="scientific">Brassica rapa subsp. trilocularis</name>
    <dbReference type="NCBI Taxonomy" id="1813537"/>
    <lineage>
        <taxon>Eukaryota</taxon>
        <taxon>Viridiplantae</taxon>
        <taxon>Streptophyta</taxon>
        <taxon>Embryophyta</taxon>
        <taxon>Tracheophyta</taxon>
        <taxon>Spermatophyta</taxon>
        <taxon>Magnoliopsida</taxon>
        <taxon>eudicotyledons</taxon>
        <taxon>Gunneridae</taxon>
        <taxon>Pentapetalae</taxon>
        <taxon>rosids</taxon>
        <taxon>malvids</taxon>
        <taxon>Brassicales</taxon>
        <taxon>Brassicaceae</taxon>
        <taxon>Brassiceae</taxon>
        <taxon>Brassica</taxon>
    </lineage>
</organism>
<comment type="caution">
    <text evidence="1">The sequence shown here is derived from an EMBL/GenBank/DDBJ whole genome shotgun (WGS) entry which is preliminary data.</text>
</comment>
<accession>A0ABQ7LQN5</accession>